<proteinExistence type="predicted"/>
<feature type="coiled-coil region" evidence="1">
    <location>
        <begin position="237"/>
        <end position="264"/>
    </location>
</feature>
<evidence type="ECO:0000256" key="3">
    <source>
        <dbReference type="SAM" id="Phobius"/>
    </source>
</evidence>
<evidence type="ECO:0000256" key="1">
    <source>
        <dbReference type="SAM" id="Coils"/>
    </source>
</evidence>
<dbReference type="EMBL" id="MRDB01000113">
    <property type="protein sequence ID" value="RKL22923.1"/>
    <property type="molecule type" value="Genomic_DNA"/>
</dbReference>
<feature type="compositionally biased region" description="Polar residues" evidence="2">
    <location>
        <begin position="415"/>
        <end position="430"/>
    </location>
</feature>
<dbReference type="SUPFAM" id="SSF53955">
    <property type="entry name" value="Lysozyme-like"/>
    <property type="match status" value="1"/>
</dbReference>
<keyword evidence="1" id="KW-0175">Coiled coil</keyword>
<feature type="transmembrane region" description="Helical" evidence="3">
    <location>
        <begin position="12"/>
        <end position="32"/>
    </location>
</feature>
<dbReference type="InterPro" id="IPR022293">
    <property type="entry name" value="Integrating-conj_element"/>
</dbReference>
<dbReference type="NCBIfam" id="TIGR03765">
    <property type="entry name" value="ICE_PFL_4695"/>
    <property type="match status" value="1"/>
</dbReference>
<evidence type="ECO:0000313" key="5">
    <source>
        <dbReference type="Proteomes" id="UP000283569"/>
    </source>
</evidence>
<dbReference type="Pfam" id="PF11072">
    <property type="entry name" value="DUF2859"/>
    <property type="match status" value="1"/>
</dbReference>
<evidence type="ECO:0000313" key="4">
    <source>
        <dbReference type="EMBL" id="RKL22923.1"/>
    </source>
</evidence>
<dbReference type="Proteomes" id="UP000283569">
    <property type="component" value="Unassembled WGS sequence"/>
</dbReference>
<evidence type="ECO:0008006" key="6">
    <source>
        <dbReference type="Google" id="ProtNLM"/>
    </source>
</evidence>
<dbReference type="InterPro" id="IPR021300">
    <property type="entry name" value="Integr_conj_element_PFL4695"/>
</dbReference>
<dbReference type="AlphaFoldDB" id="A0A420S100"/>
<dbReference type="InterPro" id="IPR022260">
    <property type="entry name" value="Integr_conj_element_PilL"/>
</dbReference>
<protein>
    <recommendedName>
        <fullName evidence="6">Transglycosylase SLT domain-containing protein</fullName>
    </recommendedName>
</protein>
<accession>A0A420S100</accession>
<dbReference type="InterPro" id="IPR023346">
    <property type="entry name" value="Lysozyme-like_dom_sf"/>
</dbReference>
<keyword evidence="3" id="KW-0812">Transmembrane</keyword>
<dbReference type="NCBIfam" id="TIGR03759">
    <property type="entry name" value="conj_TIGR03759"/>
    <property type="match status" value="1"/>
</dbReference>
<organism evidence="4 5">
    <name type="scientific">Gibberella intermedia</name>
    <name type="common">Bulb rot disease fungus</name>
    <name type="synonym">Fusarium proliferatum</name>
    <dbReference type="NCBI Taxonomy" id="948311"/>
    <lineage>
        <taxon>Eukaryota</taxon>
        <taxon>Fungi</taxon>
        <taxon>Dikarya</taxon>
        <taxon>Ascomycota</taxon>
        <taxon>Pezizomycotina</taxon>
        <taxon>Sordariomycetes</taxon>
        <taxon>Hypocreomycetidae</taxon>
        <taxon>Hypocreales</taxon>
        <taxon>Nectriaceae</taxon>
        <taxon>Fusarium</taxon>
        <taxon>Fusarium fujikuroi species complex</taxon>
    </lineage>
</organism>
<feature type="region of interest" description="Disordered" evidence="2">
    <location>
        <begin position="415"/>
        <end position="437"/>
    </location>
</feature>
<keyword evidence="3" id="KW-1133">Transmembrane helix</keyword>
<sequence>MQPLTCVAHRLAVPVMLAGCVLIAGCAATGAASTPAARQSPPEPAVFARTISPEPEQGQIPVARYGRYTLVEMVPEPAQRDLLRQVIEISIPPTFDASVGDALRHVLLRTGYRLCDAPDAASLFTLPLPAAHLRLGPLPLREALLTLAGPAWKLSVDDAARAVCFTRVTSARAPSANPIPAAAASRGPAMTIPQLPDENAGRARWLKIAAAVWLLLVSILAVVNSVGLSRLTEQSQASAQDAHVQALNTRVAELEQQAAASKNQPKPVTQPDFEAARKTLDERLAQVEQAQAGDAHAGDLQALQARVGDIEARMKRTAAAPRRTAELAKPKLPEPPFNVVGVELRGGERFLSVTAPKASSVLDVWLLREGDAVGAWHLLAIEARAAEPDMKHAAICLAAFLAVVAGTASAQSAPVASSRTVPAQVQNSSDAALDERPARDWGLRPEEWARYRQLMQGPLGIYSPNLDPLTALGIEARSDEERNRYAELQVQAESKRVGKTLAYQRAYDAAWKRLYPGQQRVSMPGAKAPGAGNRGSGRLAVFVKAECPPCDQRVRQLQAAGTAFDLYMVGSRQEDARIRQWATQAGIDAGRVRSRTITLNHDAGPAITATSLARRAGRAALALVLCACTAIAFGQEVPPPAYQLAAQQAGVPSPVLYAVALQESGARLRGRLIPWPWTLNVAGRAERYATRAEACAGIRRALARTPANRIDVGLGQVNLGYHAHRYEHPCDLLDPYRNLAIAVEILQEQHTPGEDWLRPPAPDPRARSGRFTSFCPEPHAMNRIFLAATAALLAATADAQDRAPATKNSSPPLIVVEDKGGASALPYYRALNPQDAQPGQPATPQPAPRIGGPADAEAAMLPVRSVRLSPGDEPRRVIRAPGLTPLFLVGDDDRSRAWLKQRRADLQALRAVGLVVNVATPEALAALRRLAPNLMLSPASGDELAQRLSIQHYPVLITATGIEP</sequence>
<evidence type="ECO:0000256" key="2">
    <source>
        <dbReference type="SAM" id="MobiDB-lite"/>
    </source>
</evidence>
<gene>
    <name evidence="4" type="ORF">BFJ72_g14574</name>
</gene>
<name>A0A420S100_GIBIN</name>
<comment type="caution">
    <text evidence="4">The sequence shown here is derived from an EMBL/GenBank/DDBJ whole genome shotgun (WGS) entry which is preliminary data.</text>
</comment>
<reference evidence="4 5" key="1">
    <citation type="journal article" date="2018" name="Sci. Rep.">
        <title>Characterisation of pathogen-specific regions and novel effector candidates in Fusarium oxysporum f. sp. cepae.</title>
        <authorList>
            <person name="Armitage A.D."/>
            <person name="Taylor A."/>
            <person name="Sobczyk M.K."/>
            <person name="Baxter L."/>
            <person name="Greenfield B.P."/>
            <person name="Bates H.J."/>
            <person name="Wilson F."/>
            <person name="Jackson A.C."/>
            <person name="Ott S."/>
            <person name="Harrison R.J."/>
            <person name="Clarkson J.P."/>
        </authorList>
    </citation>
    <scope>NUCLEOTIDE SEQUENCE [LARGE SCALE GENOMIC DNA]</scope>
    <source>
        <strain evidence="4 5">Fp_A8</strain>
    </source>
</reference>
<dbReference type="NCBIfam" id="TIGR03748">
    <property type="entry name" value="conj_PilL"/>
    <property type="match status" value="1"/>
</dbReference>
<keyword evidence="3" id="KW-0472">Membrane</keyword>